<sequence length="266" mass="30578">MTEIKKRGRKPLAKSTEEDSSDSQQLHNKEESAVLSAESEASEHIQEISTASNNDISSANENSGSTSASDQKCNDPSSTLYVCRLSLRTKEDDLRRLFEEYGKVTDCRLVTNPLSGESRCFGFVTMSCPEEAARARDALDCKEYQDANLKVEMARRAKPYEPTPGEYKGPQYRSIKYNSSSRNGPPRSYRGHSSRPSSRSRYDYPPQSSSHTRSEQYNRHDDYYNSRYSDHRYPSRSDDYHHPSRYHSPPRYSSRADPYDSRYSRR</sequence>
<evidence type="ECO:0000256" key="2">
    <source>
        <dbReference type="PROSITE-ProRule" id="PRU00176"/>
    </source>
</evidence>
<dbReference type="PROSITE" id="PS50102">
    <property type="entry name" value="RRM"/>
    <property type="match status" value="1"/>
</dbReference>
<proteinExistence type="predicted"/>
<evidence type="ECO:0000256" key="1">
    <source>
        <dbReference type="ARBA" id="ARBA00022884"/>
    </source>
</evidence>
<dbReference type="Gene3D" id="3.30.70.330">
    <property type="match status" value="1"/>
</dbReference>
<evidence type="ECO:0000259" key="4">
    <source>
        <dbReference type="PROSITE" id="PS50102"/>
    </source>
</evidence>
<feature type="compositionally biased region" description="Basic and acidic residues" evidence="3">
    <location>
        <begin position="257"/>
        <end position="266"/>
    </location>
</feature>
<gene>
    <name evidence="5" type="ORF">CMU_040560</name>
</gene>
<dbReference type="PANTHER" id="PTHR48025">
    <property type="entry name" value="OS02G0815200 PROTEIN"/>
    <property type="match status" value="1"/>
</dbReference>
<dbReference type="eggNOG" id="KOG0118">
    <property type="taxonomic scope" value="Eukaryota"/>
</dbReference>
<evidence type="ECO:0000313" key="5">
    <source>
        <dbReference type="EMBL" id="EEA04987.1"/>
    </source>
</evidence>
<feature type="compositionally biased region" description="Basic residues" evidence="3">
    <location>
        <begin position="1"/>
        <end position="12"/>
    </location>
</feature>
<feature type="region of interest" description="Disordered" evidence="3">
    <location>
        <begin position="155"/>
        <end position="266"/>
    </location>
</feature>
<accession>B6A9U6</accession>
<dbReference type="STRING" id="441375.B6A9U6"/>
<dbReference type="PANTHER" id="PTHR48025:SF1">
    <property type="entry name" value="RRM DOMAIN-CONTAINING PROTEIN"/>
    <property type="match status" value="1"/>
</dbReference>
<dbReference type="SMART" id="SM00360">
    <property type="entry name" value="RRM"/>
    <property type="match status" value="1"/>
</dbReference>
<dbReference type="GeneID" id="6994691"/>
<organism evidence="5 6">
    <name type="scientific">Cryptosporidium muris (strain RN66)</name>
    <dbReference type="NCBI Taxonomy" id="441375"/>
    <lineage>
        <taxon>Eukaryota</taxon>
        <taxon>Sar</taxon>
        <taxon>Alveolata</taxon>
        <taxon>Apicomplexa</taxon>
        <taxon>Conoidasida</taxon>
        <taxon>Coccidia</taxon>
        <taxon>Eucoccidiorida</taxon>
        <taxon>Eimeriorina</taxon>
        <taxon>Cryptosporidiidae</taxon>
        <taxon>Cryptosporidium</taxon>
    </lineage>
</organism>
<dbReference type="InterPro" id="IPR012677">
    <property type="entry name" value="Nucleotide-bd_a/b_plait_sf"/>
</dbReference>
<dbReference type="SUPFAM" id="SSF54928">
    <property type="entry name" value="RNA-binding domain, RBD"/>
    <property type="match status" value="1"/>
</dbReference>
<dbReference type="CDD" id="cd00590">
    <property type="entry name" value="RRM_SF"/>
    <property type="match status" value="1"/>
</dbReference>
<dbReference type="OMA" id="YKGVQNM"/>
<dbReference type="AlphaFoldDB" id="B6A9U6"/>
<dbReference type="VEuPathDB" id="CryptoDB:CMU_040560"/>
<name>B6A9U6_CRYMR</name>
<feature type="compositionally biased region" description="Polar residues" evidence="3">
    <location>
        <begin position="47"/>
        <end position="76"/>
    </location>
</feature>
<feature type="region of interest" description="Disordered" evidence="3">
    <location>
        <begin position="1"/>
        <end position="76"/>
    </location>
</feature>
<dbReference type="OrthoDB" id="5970at2759"/>
<feature type="compositionally biased region" description="Basic and acidic residues" evidence="3">
    <location>
        <begin position="212"/>
        <end position="242"/>
    </location>
</feature>
<dbReference type="InterPro" id="IPR000504">
    <property type="entry name" value="RRM_dom"/>
</dbReference>
<reference evidence="5" key="1">
    <citation type="submission" date="2008-06" db="EMBL/GenBank/DDBJ databases">
        <authorList>
            <person name="Lorenzi H."/>
            <person name="Inman J."/>
            <person name="Miller J."/>
            <person name="Schobel S."/>
            <person name="Amedeo P."/>
            <person name="Caler E.V."/>
            <person name="da Silva J."/>
        </authorList>
    </citation>
    <scope>NUCLEOTIDE SEQUENCE [LARGE SCALE GENOMIC DNA]</scope>
    <source>
        <strain evidence="5">RN66</strain>
    </source>
</reference>
<dbReference type="GO" id="GO:0003723">
    <property type="term" value="F:RNA binding"/>
    <property type="evidence" value="ECO:0007669"/>
    <property type="project" value="UniProtKB-UniRule"/>
</dbReference>
<feature type="compositionally biased region" description="Low complexity" evidence="3">
    <location>
        <begin position="246"/>
        <end position="255"/>
    </location>
</feature>
<evidence type="ECO:0000256" key="3">
    <source>
        <dbReference type="SAM" id="MobiDB-lite"/>
    </source>
</evidence>
<feature type="domain" description="RRM" evidence="4">
    <location>
        <begin position="78"/>
        <end position="156"/>
    </location>
</feature>
<dbReference type="InterPro" id="IPR050502">
    <property type="entry name" value="Euk_RNA-bind_prot"/>
</dbReference>
<evidence type="ECO:0000313" key="6">
    <source>
        <dbReference type="Proteomes" id="UP000001460"/>
    </source>
</evidence>
<dbReference type="Proteomes" id="UP000001460">
    <property type="component" value="Unassembled WGS sequence"/>
</dbReference>
<feature type="compositionally biased region" description="Low complexity" evidence="3">
    <location>
        <begin position="194"/>
        <end position="210"/>
    </location>
</feature>
<dbReference type="InterPro" id="IPR035979">
    <property type="entry name" value="RBD_domain_sf"/>
</dbReference>
<dbReference type="EMBL" id="DS989726">
    <property type="protein sequence ID" value="EEA04987.1"/>
    <property type="molecule type" value="Genomic_DNA"/>
</dbReference>
<keyword evidence="6" id="KW-1185">Reference proteome</keyword>
<dbReference type="Pfam" id="PF00076">
    <property type="entry name" value="RRM_1"/>
    <property type="match status" value="1"/>
</dbReference>
<protein>
    <submittedName>
        <fullName evidence="5">RNA recognition motif. family protein</fullName>
    </submittedName>
</protein>
<keyword evidence="1 2" id="KW-0694">RNA-binding</keyword>
<dbReference type="RefSeq" id="XP_002139336.1">
    <property type="nucleotide sequence ID" value="XM_002139300.1"/>
</dbReference>